<dbReference type="Gene3D" id="3.60.60.10">
    <property type="entry name" value="Penicillin V Acylase, Chain A"/>
    <property type="match status" value="1"/>
</dbReference>
<proteinExistence type="predicted"/>
<dbReference type="AlphaFoldDB" id="A0A1Y2SAE7"/>
<feature type="transmembrane region" description="Helical" evidence="1">
    <location>
        <begin position="95"/>
        <end position="113"/>
    </location>
</feature>
<protein>
    <submittedName>
        <fullName evidence="2">Uncharacterized protein</fullName>
    </submittedName>
</protein>
<comment type="caution">
    <text evidence="2">The sequence shown here is derived from an EMBL/GenBank/DDBJ whole genome shotgun (WGS) entry which is preliminary data.</text>
</comment>
<keyword evidence="1" id="KW-1133">Transmembrane helix</keyword>
<name>A0A1Y2SAE7_9GAMM</name>
<gene>
    <name evidence="2" type="ORF">Xvie_02518</name>
</gene>
<evidence type="ECO:0000313" key="2">
    <source>
        <dbReference type="EMBL" id="OTA15665.1"/>
    </source>
</evidence>
<dbReference type="EMBL" id="MUBJ01000013">
    <property type="protein sequence ID" value="OTA15665.1"/>
    <property type="molecule type" value="Genomic_DNA"/>
</dbReference>
<evidence type="ECO:0000313" key="3">
    <source>
        <dbReference type="Proteomes" id="UP000194350"/>
    </source>
</evidence>
<keyword evidence="3" id="KW-1185">Reference proteome</keyword>
<accession>A0A1Y2SAE7</accession>
<organism evidence="2 3">
    <name type="scientific">Xenorhabdus vietnamensis</name>
    <dbReference type="NCBI Taxonomy" id="351656"/>
    <lineage>
        <taxon>Bacteria</taxon>
        <taxon>Pseudomonadati</taxon>
        <taxon>Pseudomonadota</taxon>
        <taxon>Gammaproteobacteria</taxon>
        <taxon>Enterobacterales</taxon>
        <taxon>Morganellaceae</taxon>
        <taxon>Xenorhabdus</taxon>
    </lineage>
</organism>
<sequence>MDKKLKPLDKVQDYVVYLVILLQNLVYVWALTFSQSVERKLTEEESVRFVEHILNNFDIPRGWIRDKSTANIVYDYTQWSIVADLNNLKYYIKTILFQYCVVFLLMILISILLC</sequence>
<keyword evidence="1" id="KW-0472">Membrane</keyword>
<dbReference type="SUPFAM" id="SSF56235">
    <property type="entry name" value="N-terminal nucleophile aminohydrolases (Ntn hydrolases)"/>
    <property type="match status" value="1"/>
</dbReference>
<dbReference type="STRING" id="351656.Xvie_02518"/>
<keyword evidence="1" id="KW-0812">Transmembrane</keyword>
<evidence type="ECO:0000256" key="1">
    <source>
        <dbReference type="SAM" id="Phobius"/>
    </source>
</evidence>
<dbReference type="InterPro" id="IPR029055">
    <property type="entry name" value="Ntn_hydrolases_N"/>
</dbReference>
<feature type="transmembrane region" description="Helical" evidence="1">
    <location>
        <begin position="14"/>
        <end position="33"/>
    </location>
</feature>
<reference evidence="2 3" key="1">
    <citation type="submission" date="2016-10" db="EMBL/GenBank/DDBJ databases">
        <title>Systematic genetic and metabolomic analysis of Xenorhabdus and Photorhabdus spp., highlights the requirements for a dual symbiotic and pathogenic life style.</title>
        <authorList>
            <person name="Tobias N.J."/>
            <person name="Wolff H."/>
            <person name="Djahanschiri B."/>
            <person name="Pidot S.J."/>
            <person name="Stinear T.P."/>
            <person name="Ebersberger I."/>
            <person name="Bode H.B."/>
        </authorList>
    </citation>
    <scope>NUCLEOTIDE SEQUENCE [LARGE SCALE GENOMIC DNA]</scope>
    <source>
        <strain evidence="2 3">DSM 22392</strain>
    </source>
</reference>
<dbReference type="Proteomes" id="UP000194350">
    <property type="component" value="Unassembled WGS sequence"/>
</dbReference>